<dbReference type="Proteomes" id="UP001652621">
    <property type="component" value="Unplaced"/>
</dbReference>
<dbReference type="EnsemblMetazoa" id="MDOA008637-RA">
    <property type="protein sequence ID" value="MDOA008637-PA"/>
    <property type="gene ID" value="MDOA008637"/>
</dbReference>
<feature type="chain" id="PRO_5044560941" evidence="1">
    <location>
        <begin position="21"/>
        <end position="116"/>
    </location>
</feature>
<dbReference type="GeneID" id="101893804"/>
<evidence type="ECO:0000313" key="2">
    <source>
        <dbReference type="EnsemblMetazoa" id="MDOA008637-PA"/>
    </source>
</evidence>
<proteinExistence type="predicted"/>
<dbReference type="KEGG" id="mde:101893804"/>
<reference evidence="2" key="1">
    <citation type="submission" date="2020-05" db="UniProtKB">
        <authorList>
            <consortium name="EnsemblMetazoa"/>
        </authorList>
    </citation>
    <scope>IDENTIFICATION</scope>
    <source>
        <strain evidence="2">Aabys</strain>
    </source>
</reference>
<accession>A0A1I8MUR5</accession>
<evidence type="ECO:0000313" key="3">
    <source>
        <dbReference type="Proteomes" id="UP001652621"/>
    </source>
</evidence>
<dbReference type="eggNOG" id="ENOG502T9DD">
    <property type="taxonomic scope" value="Eukaryota"/>
</dbReference>
<evidence type="ECO:0000313" key="4">
    <source>
        <dbReference type="RefSeq" id="XP_005182247.1"/>
    </source>
</evidence>
<dbReference type="AlphaFoldDB" id="A0A1I8MUR5"/>
<dbReference type="VEuPathDB" id="VectorBase:MDOMA2_020682"/>
<evidence type="ECO:0000256" key="1">
    <source>
        <dbReference type="SAM" id="SignalP"/>
    </source>
</evidence>
<keyword evidence="3" id="KW-1185">Reference proteome</keyword>
<sequence length="116" mass="13134">MFSLKTFVLLISCVVVLVASQPMMMYEDGFEIQADDVLDNFDGLEHARYARSPQHGSVSIDYTKDQRGREASVQYNHNLYTSSDGRGSIDAYAQGSRNFDYNRNSYGGGIQGKWRF</sequence>
<feature type="signal peptide" evidence="1">
    <location>
        <begin position="1"/>
        <end position="20"/>
    </location>
</feature>
<dbReference type="RefSeq" id="XP_005182247.1">
    <property type="nucleotide sequence ID" value="XM_005182190.3"/>
</dbReference>
<name>A0A1I8MUR5_MUSDO</name>
<organism evidence="2">
    <name type="scientific">Musca domestica</name>
    <name type="common">House fly</name>
    <dbReference type="NCBI Taxonomy" id="7370"/>
    <lineage>
        <taxon>Eukaryota</taxon>
        <taxon>Metazoa</taxon>
        <taxon>Ecdysozoa</taxon>
        <taxon>Arthropoda</taxon>
        <taxon>Hexapoda</taxon>
        <taxon>Insecta</taxon>
        <taxon>Pterygota</taxon>
        <taxon>Neoptera</taxon>
        <taxon>Endopterygota</taxon>
        <taxon>Diptera</taxon>
        <taxon>Brachycera</taxon>
        <taxon>Muscomorpha</taxon>
        <taxon>Muscoidea</taxon>
        <taxon>Muscidae</taxon>
        <taxon>Musca</taxon>
    </lineage>
</organism>
<dbReference type="VEuPathDB" id="VectorBase:MDOA008637"/>
<gene>
    <name evidence="2" type="primary">101893804</name>
    <name evidence="4" type="synonym">LOC101893804</name>
</gene>
<protein>
    <submittedName>
        <fullName evidence="4">Uncharacterized protein LOC101893804</fullName>
    </submittedName>
</protein>
<dbReference type="OrthoDB" id="8019688at2759"/>
<reference evidence="4" key="2">
    <citation type="submission" date="2025-04" db="UniProtKB">
        <authorList>
            <consortium name="RefSeq"/>
        </authorList>
    </citation>
    <scope>IDENTIFICATION</scope>
    <source>
        <strain evidence="4">Aabys</strain>
    </source>
</reference>
<keyword evidence="1" id="KW-0732">Signal</keyword>